<accession>X0VAW2</accession>
<organism evidence="1">
    <name type="scientific">marine sediment metagenome</name>
    <dbReference type="NCBI Taxonomy" id="412755"/>
    <lineage>
        <taxon>unclassified sequences</taxon>
        <taxon>metagenomes</taxon>
        <taxon>ecological metagenomes</taxon>
    </lineage>
</organism>
<dbReference type="PROSITE" id="PS50005">
    <property type="entry name" value="TPR"/>
    <property type="match status" value="1"/>
</dbReference>
<gene>
    <name evidence="1" type="ORF">S01H1_33249</name>
</gene>
<proteinExistence type="predicted"/>
<comment type="caution">
    <text evidence="1">The sequence shown here is derived from an EMBL/GenBank/DDBJ whole genome shotgun (WGS) entry which is preliminary data.</text>
</comment>
<reference evidence="1" key="1">
    <citation type="journal article" date="2014" name="Front. Microbiol.">
        <title>High frequency of phylogenetically diverse reductive dehalogenase-homologous genes in deep subseafloor sedimentary metagenomes.</title>
        <authorList>
            <person name="Kawai M."/>
            <person name="Futagami T."/>
            <person name="Toyoda A."/>
            <person name="Takaki Y."/>
            <person name="Nishi S."/>
            <person name="Hori S."/>
            <person name="Arai W."/>
            <person name="Tsubouchi T."/>
            <person name="Morono Y."/>
            <person name="Uchiyama I."/>
            <person name="Ito T."/>
            <person name="Fujiyama A."/>
            <person name="Inagaki F."/>
            <person name="Takami H."/>
        </authorList>
    </citation>
    <scope>NUCLEOTIDE SEQUENCE</scope>
    <source>
        <strain evidence="1">Expedition CK06-06</strain>
    </source>
</reference>
<dbReference type="AlphaFoldDB" id="X0VAW2"/>
<evidence type="ECO:0000313" key="1">
    <source>
        <dbReference type="EMBL" id="GAG09613.1"/>
    </source>
</evidence>
<name>X0VAW2_9ZZZZ</name>
<sequence length="76" mass="8525">MWAGITEYAKTGTDNIIGMAFLKSAETLTINGIDHMKKREYKKALKRFQQASKKKPGDVNILNYMSQAQTALGLMD</sequence>
<protein>
    <submittedName>
        <fullName evidence="1">Uncharacterized protein</fullName>
    </submittedName>
</protein>
<dbReference type="Gene3D" id="1.25.40.10">
    <property type="entry name" value="Tetratricopeptide repeat domain"/>
    <property type="match status" value="1"/>
</dbReference>
<dbReference type="EMBL" id="BARS01020635">
    <property type="protein sequence ID" value="GAG09613.1"/>
    <property type="molecule type" value="Genomic_DNA"/>
</dbReference>
<feature type="non-terminal residue" evidence="1">
    <location>
        <position position="76"/>
    </location>
</feature>
<dbReference type="SUPFAM" id="SSF48452">
    <property type="entry name" value="TPR-like"/>
    <property type="match status" value="1"/>
</dbReference>
<dbReference type="InterPro" id="IPR019734">
    <property type="entry name" value="TPR_rpt"/>
</dbReference>
<dbReference type="InterPro" id="IPR011990">
    <property type="entry name" value="TPR-like_helical_dom_sf"/>
</dbReference>